<dbReference type="RefSeq" id="WP_230610726.1">
    <property type="nucleotide sequence ID" value="NZ_JAJNAG010000042.1"/>
</dbReference>
<comment type="caution">
    <text evidence="1">The sequence shown here is derived from an EMBL/GenBank/DDBJ whole genome shotgun (WGS) entry which is preliminary data.</text>
</comment>
<evidence type="ECO:0000313" key="2">
    <source>
        <dbReference type="Proteomes" id="UP001139171"/>
    </source>
</evidence>
<protein>
    <submittedName>
        <fullName evidence="1">Uncharacterized protein</fullName>
    </submittedName>
</protein>
<proteinExistence type="predicted"/>
<sequence length="64" mass="6897">MNSVKVDKASIEGIVAGLFADGRSPMEHFGIEWAQIETLERREPGVVIKLASPEEKIAACGGTR</sequence>
<organism evidence="1 2">
    <name type="scientific">Limnobaculum eriocheiris</name>
    <dbReference type="NCBI Taxonomy" id="2897391"/>
    <lineage>
        <taxon>Bacteria</taxon>
        <taxon>Pseudomonadati</taxon>
        <taxon>Pseudomonadota</taxon>
        <taxon>Gammaproteobacteria</taxon>
        <taxon>Enterobacterales</taxon>
        <taxon>Budviciaceae</taxon>
        <taxon>Limnobaculum</taxon>
    </lineage>
</organism>
<reference evidence="1" key="1">
    <citation type="submission" date="2021-11" db="EMBL/GenBank/DDBJ databases">
        <title>Jinshanibacter sp. isolated from one year old Eriocheir sinensis.</title>
        <authorList>
            <person name="Li J.-Y."/>
            <person name="He W."/>
            <person name="Gao T.-H."/>
        </authorList>
    </citation>
    <scope>NUCLEOTIDE SEQUENCE</scope>
    <source>
        <strain evidence="1">LJY008</strain>
    </source>
</reference>
<gene>
    <name evidence="1" type="ORF">LPW36_14380</name>
</gene>
<accession>A0A9X1MX22</accession>
<dbReference type="EMBL" id="JAJNAG010000042">
    <property type="protein sequence ID" value="MCD1127166.1"/>
    <property type="molecule type" value="Genomic_DNA"/>
</dbReference>
<name>A0A9X1MX22_9GAMM</name>
<evidence type="ECO:0000313" key="1">
    <source>
        <dbReference type="EMBL" id="MCD1127166.1"/>
    </source>
</evidence>
<dbReference type="Proteomes" id="UP001139171">
    <property type="component" value="Unassembled WGS sequence"/>
</dbReference>
<keyword evidence="2" id="KW-1185">Reference proteome</keyword>
<dbReference type="AlphaFoldDB" id="A0A9X1MX22"/>